<proteinExistence type="inferred from homology"/>
<evidence type="ECO:0000256" key="3">
    <source>
        <dbReference type="ARBA" id="ARBA00022448"/>
    </source>
</evidence>
<evidence type="ECO:0000313" key="9">
    <source>
        <dbReference type="Proteomes" id="UP000054383"/>
    </source>
</evidence>
<keyword evidence="5 7" id="KW-1133">Transmembrane helix</keyword>
<keyword evidence="3" id="KW-0813">Transport</keyword>
<evidence type="ECO:0000256" key="2">
    <source>
        <dbReference type="ARBA" id="ARBA00007520"/>
    </source>
</evidence>
<feature type="transmembrane region" description="Helical" evidence="7">
    <location>
        <begin position="156"/>
        <end position="176"/>
    </location>
</feature>
<dbReference type="EMBL" id="CVMT01000002">
    <property type="protein sequence ID" value="CRG86687.1"/>
    <property type="molecule type" value="Genomic_DNA"/>
</dbReference>
<evidence type="ECO:0000313" key="8">
    <source>
        <dbReference type="EMBL" id="CRG86687.1"/>
    </source>
</evidence>
<name>A0A0U1LTF1_TALIS</name>
<evidence type="ECO:0000256" key="6">
    <source>
        <dbReference type="ARBA" id="ARBA00023136"/>
    </source>
</evidence>
<gene>
    <name evidence="8" type="ORF">PISL3812_03697</name>
</gene>
<feature type="transmembrane region" description="Helical" evidence="7">
    <location>
        <begin position="102"/>
        <end position="135"/>
    </location>
</feature>
<protein>
    <submittedName>
        <fullName evidence="8">Uncharacterized protein</fullName>
    </submittedName>
</protein>
<dbReference type="GO" id="GO:0022857">
    <property type="term" value="F:transmembrane transporter activity"/>
    <property type="evidence" value="ECO:0007669"/>
    <property type="project" value="TreeGrafter"/>
</dbReference>
<feature type="transmembrane region" description="Helical" evidence="7">
    <location>
        <begin position="59"/>
        <end position="78"/>
    </location>
</feature>
<keyword evidence="6 7" id="KW-0472">Membrane</keyword>
<keyword evidence="4 7" id="KW-0812">Transmembrane</keyword>
<dbReference type="OrthoDB" id="10021397at2759"/>
<sequence length="319" mass="33996">MTDTTENAIVSATAETDSSTHTIPVGVERDVLNGETIDNDKDIIDGNGKSKDAASPRKIHGISWVLVVGSVLTANFLFATDNTIAANIQPAVVQSFSSLDKLAWLTVAFFASSWGTNLLCNLVVGAVCAPISLFLLQVPNPCPDQTIKKRALGIDYIGVILLCGLILSIVIVIPFGGNQYPWNSGHVIALFVVVFVVLWGLLTSKSLQSELPRNSLRSHLYVPGVQILPFVAFQTDIAIPSGWLVGKNGYYVPCYIFACSMCLSGAVLLYTINQNTGMSNIYGYEVLLGLGSGASTQLTFGVASKNVVSPTLDGSLLHN</sequence>
<feature type="transmembrane region" description="Helical" evidence="7">
    <location>
        <begin position="250"/>
        <end position="272"/>
    </location>
</feature>
<dbReference type="PANTHER" id="PTHR23501">
    <property type="entry name" value="MAJOR FACILITATOR SUPERFAMILY"/>
    <property type="match status" value="1"/>
</dbReference>
<evidence type="ECO:0000256" key="7">
    <source>
        <dbReference type="SAM" id="Phobius"/>
    </source>
</evidence>
<evidence type="ECO:0000256" key="1">
    <source>
        <dbReference type="ARBA" id="ARBA00004141"/>
    </source>
</evidence>
<comment type="subcellular location">
    <subcellularLocation>
        <location evidence="1">Membrane</location>
        <topology evidence="1">Multi-pass membrane protein</topology>
    </subcellularLocation>
</comment>
<accession>A0A0U1LTF1</accession>
<evidence type="ECO:0000256" key="5">
    <source>
        <dbReference type="ARBA" id="ARBA00022989"/>
    </source>
</evidence>
<feature type="transmembrane region" description="Helical" evidence="7">
    <location>
        <begin position="223"/>
        <end position="244"/>
    </location>
</feature>
<feature type="transmembrane region" description="Helical" evidence="7">
    <location>
        <begin position="182"/>
        <end position="202"/>
    </location>
</feature>
<reference evidence="8 9" key="1">
    <citation type="submission" date="2015-04" db="EMBL/GenBank/DDBJ databases">
        <authorList>
            <person name="Syromyatnikov M.Y."/>
            <person name="Popov V.N."/>
        </authorList>
    </citation>
    <scope>NUCLEOTIDE SEQUENCE [LARGE SCALE GENOMIC DNA]</scope>
    <source>
        <strain evidence="8">WF-38-12</strain>
    </source>
</reference>
<comment type="similarity">
    <text evidence="2">Belongs to the major facilitator superfamily. TCR/Tet family.</text>
</comment>
<dbReference type="PANTHER" id="PTHR23501:SF12">
    <property type="entry name" value="MAJOR FACILITATOR SUPERFAMILY (MFS) PROFILE DOMAIN-CONTAINING PROTEIN-RELATED"/>
    <property type="match status" value="1"/>
</dbReference>
<dbReference type="Proteomes" id="UP000054383">
    <property type="component" value="Unassembled WGS sequence"/>
</dbReference>
<dbReference type="AlphaFoldDB" id="A0A0U1LTF1"/>
<keyword evidence="9" id="KW-1185">Reference proteome</keyword>
<evidence type="ECO:0000256" key="4">
    <source>
        <dbReference type="ARBA" id="ARBA00022692"/>
    </source>
</evidence>
<dbReference type="GO" id="GO:0005886">
    <property type="term" value="C:plasma membrane"/>
    <property type="evidence" value="ECO:0007669"/>
    <property type="project" value="TreeGrafter"/>
</dbReference>
<organism evidence="8 9">
    <name type="scientific">Talaromyces islandicus</name>
    <name type="common">Penicillium islandicum</name>
    <dbReference type="NCBI Taxonomy" id="28573"/>
    <lineage>
        <taxon>Eukaryota</taxon>
        <taxon>Fungi</taxon>
        <taxon>Dikarya</taxon>
        <taxon>Ascomycota</taxon>
        <taxon>Pezizomycotina</taxon>
        <taxon>Eurotiomycetes</taxon>
        <taxon>Eurotiomycetidae</taxon>
        <taxon>Eurotiales</taxon>
        <taxon>Trichocomaceae</taxon>
        <taxon>Talaromyces</taxon>
        <taxon>Talaromyces sect. Islandici</taxon>
    </lineage>
</organism>